<dbReference type="AlphaFoldDB" id="A0A4Y7TGZ4"/>
<feature type="compositionally biased region" description="Gly residues" evidence="1">
    <location>
        <begin position="8"/>
        <end position="23"/>
    </location>
</feature>
<reference evidence="2 3" key="1">
    <citation type="journal article" date="2019" name="Nat. Ecol. Evol.">
        <title>Megaphylogeny resolves global patterns of mushroom evolution.</title>
        <authorList>
            <person name="Varga T."/>
            <person name="Krizsan K."/>
            <person name="Foldi C."/>
            <person name="Dima B."/>
            <person name="Sanchez-Garcia M."/>
            <person name="Sanchez-Ramirez S."/>
            <person name="Szollosi G.J."/>
            <person name="Szarkandi J.G."/>
            <person name="Papp V."/>
            <person name="Albert L."/>
            <person name="Andreopoulos W."/>
            <person name="Angelini C."/>
            <person name="Antonin V."/>
            <person name="Barry K.W."/>
            <person name="Bougher N.L."/>
            <person name="Buchanan P."/>
            <person name="Buyck B."/>
            <person name="Bense V."/>
            <person name="Catcheside P."/>
            <person name="Chovatia M."/>
            <person name="Cooper J."/>
            <person name="Damon W."/>
            <person name="Desjardin D."/>
            <person name="Finy P."/>
            <person name="Geml J."/>
            <person name="Haridas S."/>
            <person name="Hughes K."/>
            <person name="Justo A."/>
            <person name="Karasinski D."/>
            <person name="Kautmanova I."/>
            <person name="Kiss B."/>
            <person name="Kocsube S."/>
            <person name="Kotiranta H."/>
            <person name="LaButti K.M."/>
            <person name="Lechner B.E."/>
            <person name="Liimatainen K."/>
            <person name="Lipzen A."/>
            <person name="Lukacs Z."/>
            <person name="Mihaltcheva S."/>
            <person name="Morgado L.N."/>
            <person name="Niskanen T."/>
            <person name="Noordeloos M.E."/>
            <person name="Ohm R.A."/>
            <person name="Ortiz-Santana B."/>
            <person name="Ovrebo C."/>
            <person name="Racz N."/>
            <person name="Riley R."/>
            <person name="Savchenko A."/>
            <person name="Shiryaev A."/>
            <person name="Soop K."/>
            <person name="Spirin V."/>
            <person name="Szebenyi C."/>
            <person name="Tomsovsky M."/>
            <person name="Tulloss R.E."/>
            <person name="Uehling J."/>
            <person name="Grigoriev I.V."/>
            <person name="Vagvolgyi C."/>
            <person name="Papp T."/>
            <person name="Martin F.M."/>
            <person name="Miettinen O."/>
            <person name="Hibbett D.S."/>
            <person name="Nagy L.G."/>
        </authorList>
    </citation>
    <scope>NUCLEOTIDE SEQUENCE [LARGE SCALE GENOMIC DNA]</scope>
    <source>
        <strain evidence="2 3">FP101781</strain>
    </source>
</reference>
<gene>
    <name evidence="2" type="ORF">FA13DRAFT_225976</name>
</gene>
<sequence>MRGLELGWVGGTNWGCWCGGEGAAEGEGEGEGDEEGAEDEEESEDGGGVSQRRESRWKG</sequence>
<accession>A0A4Y7TGZ4</accession>
<keyword evidence="3" id="KW-1185">Reference proteome</keyword>
<proteinExistence type="predicted"/>
<dbReference type="EMBL" id="QPFP01000014">
    <property type="protein sequence ID" value="TEB32769.1"/>
    <property type="molecule type" value="Genomic_DNA"/>
</dbReference>
<evidence type="ECO:0000256" key="1">
    <source>
        <dbReference type="SAM" id="MobiDB-lite"/>
    </source>
</evidence>
<evidence type="ECO:0000313" key="3">
    <source>
        <dbReference type="Proteomes" id="UP000298030"/>
    </source>
</evidence>
<protein>
    <submittedName>
        <fullName evidence="2">Uncharacterized protein</fullName>
    </submittedName>
</protein>
<evidence type="ECO:0000313" key="2">
    <source>
        <dbReference type="EMBL" id="TEB32769.1"/>
    </source>
</evidence>
<name>A0A4Y7TGZ4_COPMI</name>
<comment type="caution">
    <text evidence="2">The sequence shown here is derived from an EMBL/GenBank/DDBJ whole genome shotgun (WGS) entry which is preliminary data.</text>
</comment>
<dbReference type="Proteomes" id="UP000298030">
    <property type="component" value="Unassembled WGS sequence"/>
</dbReference>
<feature type="region of interest" description="Disordered" evidence="1">
    <location>
        <begin position="1"/>
        <end position="59"/>
    </location>
</feature>
<organism evidence="2 3">
    <name type="scientific">Coprinellus micaceus</name>
    <name type="common">Glistening ink-cap mushroom</name>
    <name type="synonym">Coprinus micaceus</name>
    <dbReference type="NCBI Taxonomy" id="71717"/>
    <lineage>
        <taxon>Eukaryota</taxon>
        <taxon>Fungi</taxon>
        <taxon>Dikarya</taxon>
        <taxon>Basidiomycota</taxon>
        <taxon>Agaricomycotina</taxon>
        <taxon>Agaricomycetes</taxon>
        <taxon>Agaricomycetidae</taxon>
        <taxon>Agaricales</taxon>
        <taxon>Agaricineae</taxon>
        <taxon>Psathyrellaceae</taxon>
        <taxon>Coprinellus</taxon>
    </lineage>
</organism>
<feature type="compositionally biased region" description="Acidic residues" evidence="1">
    <location>
        <begin position="24"/>
        <end position="45"/>
    </location>
</feature>